<protein>
    <recommendedName>
        <fullName evidence="6">Prefoldin subunit 3</fullName>
    </recommendedName>
</protein>
<keyword evidence="5" id="KW-1185">Reference proteome</keyword>
<dbReference type="PIRSF" id="PIRSF016396">
    <property type="entry name" value="Prefoldin_subunit_3"/>
    <property type="match status" value="1"/>
</dbReference>
<dbReference type="STRING" id="205917.A0A4Y9Y752"/>
<keyword evidence="3" id="KW-0175">Coiled coil</keyword>
<dbReference type="AlphaFoldDB" id="A0A4Y9Y752"/>
<dbReference type="OrthoDB" id="6375174at2759"/>
<evidence type="ECO:0000313" key="5">
    <source>
        <dbReference type="Proteomes" id="UP000298327"/>
    </source>
</evidence>
<dbReference type="GO" id="GO:0007021">
    <property type="term" value="P:tubulin complex assembly"/>
    <property type="evidence" value="ECO:0007669"/>
    <property type="project" value="TreeGrafter"/>
</dbReference>
<dbReference type="InterPro" id="IPR016655">
    <property type="entry name" value="PFD3"/>
</dbReference>
<feature type="coiled-coil region" evidence="3">
    <location>
        <begin position="184"/>
        <end position="211"/>
    </location>
</feature>
<dbReference type="SUPFAM" id="SSF46579">
    <property type="entry name" value="Prefoldin"/>
    <property type="match status" value="1"/>
</dbReference>
<accession>A0A4Y9Y752</accession>
<evidence type="ECO:0000313" key="4">
    <source>
        <dbReference type="EMBL" id="TFY56629.1"/>
    </source>
</evidence>
<dbReference type="GO" id="GO:0005737">
    <property type="term" value="C:cytoplasm"/>
    <property type="evidence" value="ECO:0007669"/>
    <property type="project" value="TreeGrafter"/>
</dbReference>
<dbReference type="InterPro" id="IPR009053">
    <property type="entry name" value="Prefoldin"/>
</dbReference>
<comment type="similarity">
    <text evidence="1">Belongs to the prefoldin subunit alpha family.</text>
</comment>
<evidence type="ECO:0000256" key="3">
    <source>
        <dbReference type="SAM" id="Coils"/>
    </source>
</evidence>
<evidence type="ECO:0000256" key="2">
    <source>
        <dbReference type="ARBA" id="ARBA00023186"/>
    </source>
</evidence>
<dbReference type="GO" id="GO:0007017">
    <property type="term" value="P:microtubule-based process"/>
    <property type="evidence" value="ECO:0007669"/>
    <property type="project" value="TreeGrafter"/>
</dbReference>
<reference evidence="4 5" key="1">
    <citation type="submission" date="2019-02" db="EMBL/GenBank/DDBJ databases">
        <title>Genome sequencing of the rare red list fungi Dentipellis fragilis.</title>
        <authorList>
            <person name="Buettner E."/>
            <person name="Kellner H."/>
        </authorList>
    </citation>
    <scope>NUCLEOTIDE SEQUENCE [LARGE SCALE GENOMIC DNA]</scope>
    <source>
        <strain evidence="4 5">DSM 105465</strain>
    </source>
</reference>
<dbReference type="CDD" id="cd23156">
    <property type="entry name" value="Prefoldin_3"/>
    <property type="match status" value="1"/>
</dbReference>
<dbReference type="InterPro" id="IPR004127">
    <property type="entry name" value="Prefoldin_subunit_alpha"/>
</dbReference>
<dbReference type="Pfam" id="PF02996">
    <property type="entry name" value="Prefoldin"/>
    <property type="match status" value="1"/>
</dbReference>
<gene>
    <name evidence="4" type="ORF">EVG20_g8856</name>
</gene>
<sequence>MASAKPQSIIQEEKNPRGIPKALFINDVEEYLGGPDAEVEKVLNAFQDALAKYRYMDSNLTQRRRGLEDKIPDIKKTLNMVEFLRDRRVSFYICACHVHAFAAGQTLNVVQEGKSAANADEDDLDDLEDEDEKSKPLKTTFELADTLYAEAELEDTDTVYLWLGANVMLSYKIPVAIDLLSSKLAAASTSLQNTIEDLEFLREQLTIMEVNTARVYNWDVKRRRQKREREQASGSKEMAK</sequence>
<evidence type="ECO:0000256" key="1">
    <source>
        <dbReference type="ARBA" id="ARBA00010048"/>
    </source>
</evidence>
<dbReference type="PANTHER" id="PTHR12409">
    <property type="entry name" value="PREFOLDIN SUBUNIT 3"/>
    <property type="match status" value="1"/>
</dbReference>
<name>A0A4Y9Y752_9AGAM</name>
<keyword evidence="2" id="KW-0143">Chaperone</keyword>
<dbReference type="PANTHER" id="PTHR12409:SF0">
    <property type="entry name" value="PREFOLDIN SUBUNIT 3"/>
    <property type="match status" value="1"/>
</dbReference>
<proteinExistence type="inferred from homology"/>
<dbReference type="EMBL" id="SEOQ01000812">
    <property type="protein sequence ID" value="TFY56629.1"/>
    <property type="molecule type" value="Genomic_DNA"/>
</dbReference>
<comment type="caution">
    <text evidence="4">The sequence shown here is derived from an EMBL/GenBank/DDBJ whole genome shotgun (WGS) entry which is preliminary data.</text>
</comment>
<evidence type="ECO:0008006" key="6">
    <source>
        <dbReference type="Google" id="ProtNLM"/>
    </source>
</evidence>
<dbReference type="Gene3D" id="1.10.287.370">
    <property type="match status" value="1"/>
</dbReference>
<organism evidence="4 5">
    <name type="scientific">Dentipellis fragilis</name>
    <dbReference type="NCBI Taxonomy" id="205917"/>
    <lineage>
        <taxon>Eukaryota</taxon>
        <taxon>Fungi</taxon>
        <taxon>Dikarya</taxon>
        <taxon>Basidiomycota</taxon>
        <taxon>Agaricomycotina</taxon>
        <taxon>Agaricomycetes</taxon>
        <taxon>Russulales</taxon>
        <taxon>Hericiaceae</taxon>
        <taxon>Dentipellis</taxon>
    </lineage>
</organism>
<dbReference type="GO" id="GO:0006457">
    <property type="term" value="P:protein folding"/>
    <property type="evidence" value="ECO:0007669"/>
    <property type="project" value="InterPro"/>
</dbReference>
<dbReference type="Proteomes" id="UP000298327">
    <property type="component" value="Unassembled WGS sequence"/>
</dbReference>
<dbReference type="GO" id="GO:0015631">
    <property type="term" value="F:tubulin binding"/>
    <property type="evidence" value="ECO:0007669"/>
    <property type="project" value="TreeGrafter"/>
</dbReference>
<dbReference type="GO" id="GO:0016272">
    <property type="term" value="C:prefoldin complex"/>
    <property type="evidence" value="ECO:0007669"/>
    <property type="project" value="InterPro"/>
</dbReference>